<evidence type="ECO:0000313" key="4">
    <source>
        <dbReference type="Proteomes" id="UP000186758"/>
    </source>
</evidence>
<keyword evidence="3" id="KW-1185">Reference proteome</keyword>
<evidence type="ECO:0000313" key="1">
    <source>
        <dbReference type="EMBL" id="AMK54343.1"/>
    </source>
</evidence>
<dbReference type="KEGG" id="fro:AALO17_12090"/>
<dbReference type="AlphaFoldDB" id="A0A140DUL6"/>
<sequence>MVPIQRYSRTVTVCLENGVSQMHSVFLTGNRDWSGGGGIRIRQPASGKAENFLKKFCKSVDAWVSGHYHYINLLKQ</sequence>
<dbReference type="Proteomes" id="UP000186758">
    <property type="component" value="Unassembled WGS sequence"/>
</dbReference>
<dbReference type="STRING" id="1702221.AALO17_12090"/>
<organism evidence="1 3">
    <name type="scientific">Faecalibaculum rodentium</name>
    <dbReference type="NCBI Taxonomy" id="1702221"/>
    <lineage>
        <taxon>Bacteria</taxon>
        <taxon>Bacillati</taxon>
        <taxon>Bacillota</taxon>
        <taxon>Erysipelotrichia</taxon>
        <taxon>Erysipelotrichales</taxon>
        <taxon>Erysipelotrichaceae</taxon>
        <taxon>Faecalibaculum</taxon>
    </lineage>
</organism>
<evidence type="ECO:0000313" key="2">
    <source>
        <dbReference type="EMBL" id="OLU45156.1"/>
    </source>
</evidence>
<protein>
    <submittedName>
        <fullName evidence="1">Uncharacterized protein</fullName>
    </submittedName>
</protein>
<proteinExistence type="predicted"/>
<accession>A0A140DUL6</accession>
<gene>
    <name evidence="1" type="ORF">AALO17_12090</name>
    <name evidence="2" type="ORF">BO223_05565</name>
</gene>
<dbReference type="EMBL" id="CP011391">
    <property type="protein sequence ID" value="AMK54343.1"/>
    <property type="molecule type" value="Genomic_DNA"/>
</dbReference>
<dbReference type="EMBL" id="MPJZ01000052">
    <property type="protein sequence ID" value="OLU45156.1"/>
    <property type="molecule type" value="Genomic_DNA"/>
</dbReference>
<dbReference type="Proteomes" id="UP000069771">
    <property type="component" value="Chromosome"/>
</dbReference>
<name>A0A140DUL6_9FIRM</name>
<reference evidence="1 3" key="1">
    <citation type="journal article" date="2016" name="Gut Pathog.">
        <title>Whole genome sequencing of "Faecalibaculum rodentium" ALO17, isolated from C57BL/6J laboratory mouse feces.</title>
        <authorList>
            <person name="Lim S."/>
            <person name="Chang D.H."/>
            <person name="Ahn S."/>
            <person name="Kim B.C."/>
        </authorList>
    </citation>
    <scope>NUCLEOTIDE SEQUENCE [LARGE SCALE GENOMIC DNA]</scope>
    <source>
        <strain evidence="1 3">Alo17</strain>
    </source>
</reference>
<reference evidence="2 4" key="2">
    <citation type="submission" date="2016-11" db="EMBL/GenBank/DDBJ databases">
        <title>Description of two novel members of the family Erysipelotrichaceae: Ileibacterium lipovorans gen. nov., sp. nov. and Dubosiella newyorkensis, gen. nov., sp. nov.</title>
        <authorList>
            <person name="Cox L.M."/>
            <person name="Sohn J."/>
            <person name="Tyrrell K.L."/>
            <person name="Citron D.M."/>
            <person name="Lawson P.A."/>
            <person name="Patel N.B."/>
            <person name="Iizumi T."/>
            <person name="Perez-Perez G.I."/>
            <person name="Goldstein E.J."/>
            <person name="Blaser M.J."/>
        </authorList>
    </citation>
    <scope>NUCLEOTIDE SEQUENCE [LARGE SCALE GENOMIC DNA]</scope>
    <source>
        <strain evidence="2 4">NYU-BL-K8</strain>
    </source>
</reference>
<evidence type="ECO:0000313" key="3">
    <source>
        <dbReference type="Proteomes" id="UP000069771"/>
    </source>
</evidence>